<evidence type="ECO:0000256" key="1">
    <source>
        <dbReference type="SAM" id="MobiDB-lite"/>
    </source>
</evidence>
<organism evidence="2 3">
    <name type="scientific">Dorcoceras hygrometricum</name>
    <dbReference type="NCBI Taxonomy" id="472368"/>
    <lineage>
        <taxon>Eukaryota</taxon>
        <taxon>Viridiplantae</taxon>
        <taxon>Streptophyta</taxon>
        <taxon>Embryophyta</taxon>
        <taxon>Tracheophyta</taxon>
        <taxon>Spermatophyta</taxon>
        <taxon>Magnoliopsida</taxon>
        <taxon>eudicotyledons</taxon>
        <taxon>Gunneridae</taxon>
        <taxon>Pentapetalae</taxon>
        <taxon>asterids</taxon>
        <taxon>lamiids</taxon>
        <taxon>Lamiales</taxon>
        <taxon>Gesneriaceae</taxon>
        <taxon>Didymocarpoideae</taxon>
        <taxon>Trichosporeae</taxon>
        <taxon>Loxocarpinae</taxon>
        <taxon>Dorcoceras</taxon>
    </lineage>
</organism>
<reference evidence="2 3" key="1">
    <citation type="journal article" date="2015" name="Proc. Natl. Acad. Sci. U.S.A.">
        <title>The resurrection genome of Boea hygrometrica: A blueprint for survival of dehydration.</title>
        <authorList>
            <person name="Xiao L."/>
            <person name="Yang G."/>
            <person name="Zhang L."/>
            <person name="Yang X."/>
            <person name="Zhao S."/>
            <person name="Ji Z."/>
            <person name="Zhou Q."/>
            <person name="Hu M."/>
            <person name="Wang Y."/>
            <person name="Chen M."/>
            <person name="Xu Y."/>
            <person name="Jin H."/>
            <person name="Xiao X."/>
            <person name="Hu G."/>
            <person name="Bao F."/>
            <person name="Hu Y."/>
            <person name="Wan P."/>
            <person name="Li L."/>
            <person name="Deng X."/>
            <person name="Kuang T."/>
            <person name="Xiang C."/>
            <person name="Zhu J.K."/>
            <person name="Oliver M.J."/>
            <person name="He Y."/>
        </authorList>
    </citation>
    <scope>NUCLEOTIDE SEQUENCE [LARGE SCALE GENOMIC DNA]</scope>
    <source>
        <strain evidence="3">cv. XS01</strain>
    </source>
</reference>
<dbReference type="EMBL" id="KQ995784">
    <property type="protein sequence ID" value="KZV45818.1"/>
    <property type="molecule type" value="Genomic_DNA"/>
</dbReference>
<evidence type="ECO:0000313" key="3">
    <source>
        <dbReference type="Proteomes" id="UP000250235"/>
    </source>
</evidence>
<sequence length="178" mass="19517">MPRIVLPLTAHGRAPITQPPHSMVRNQRRNNCAGRWLATASHVHKNLRTAVDLHACSGAKHPATMRNGLRITMARWPCNAGHQIAQRVRETSDTGRSLCACDARTCAWLRPVSRGNRHFTVGGGRLRQSGPRPEGRLLRQPALEGLTRSARTDSPRQVGRNKFRRSKAAAQGGGDGGF</sequence>
<proteinExistence type="predicted"/>
<feature type="region of interest" description="Disordered" evidence="1">
    <location>
        <begin position="143"/>
        <end position="178"/>
    </location>
</feature>
<evidence type="ECO:0000313" key="2">
    <source>
        <dbReference type="EMBL" id="KZV45818.1"/>
    </source>
</evidence>
<gene>
    <name evidence="2" type="ORF">F511_32482</name>
</gene>
<accession>A0A2Z7CFY0</accession>
<name>A0A2Z7CFY0_9LAMI</name>
<keyword evidence="3" id="KW-1185">Reference proteome</keyword>
<dbReference type="Proteomes" id="UP000250235">
    <property type="component" value="Unassembled WGS sequence"/>
</dbReference>
<protein>
    <submittedName>
        <fullName evidence="2">Uncharacterized protein</fullName>
    </submittedName>
</protein>
<dbReference type="AlphaFoldDB" id="A0A2Z7CFY0"/>